<dbReference type="InterPro" id="IPR005946">
    <property type="entry name" value="Rib-P_diPkinase"/>
</dbReference>
<dbReference type="Gene3D" id="3.40.50.2020">
    <property type="match status" value="2"/>
</dbReference>
<dbReference type="GO" id="GO:0005524">
    <property type="term" value="F:ATP binding"/>
    <property type="evidence" value="ECO:0007669"/>
    <property type="project" value="UniProtKB-KW"/>
</dbReference>
<dbReference type="EMBL" id="MN741027">
    <property type="protein sequence ID" value="QHU23371.1"/>
    <property type="molecule type" value="Genomic_DNA"/>
</dbReference>
<evidence type="ECO:0000256" key="2">
    <source>
        <dbReference type="ARBA" id="ARBA00022679"/>
    </source>
</evidence>
<sequence length="337" mass="37859">MENVVLLSGNSNIHLASQIAEKLGIQLNENNIPSMFANTEWHPQIQDNLRGKDIFIVQSGCINKERNLSVNDIIIETLILVDACRRSAASTVNIIMPIFPYARGDKKDEPRAPISAKLIANLFVSVKIDRLVSVDLHATQIQGFIDIPFDNLYSVNLVIDCFDKSIFKGLTVEDRQNKFIVVSPDAGAVKRTLSFSEKMKLNTIIMHKQRSYVKANTIEKTILIQENETEDYEGKTAIICDDIADTCGTLISAVDALVKHKINNIICVITHGIFSKDAIQKINQCHYIKKIYVSDSSPQEENMKQCPKLEVFTLSVLLSDVIERIITRKPISELFVL</sequence>
<evidence type="ECO:0000256" key="5">
    <source>
        <dbReference type="ARBA" id="ARBA00022741"/>
    </source>
</evidence>
<organism evidence="11">
    <name type="scientific">viral metagenome</name>
    <dbReference type="NCBI Taxonomy" id="1070528"/>
    <lineage>
        <taxon>unclassified sequences</taxon>
        <taxon>metagenomes</taxon>
        <taxon>organismal metagenomes</taxon>
    </lineage>
</organism>
<dbReference type="NCBIfam" id="TIGR01251">
    <property type="entry name" value="ribP_PPkin"/>
    <property type="match status" value="1"/>
</dbReference>
<keyword evidence="2" id="KW-0808">Transferase</keyword>
<evidence type="ECO:0000256" key="4">
    <source>
        <dbReference type="ARBA" id="ARBA00022727"/>
    </source>
</evidence>
<protein>
    <recommendedName>
        <fullName evidence="1">ribose-phosphate diphosphokinase</fullName>
        <ecNumber evidence="1">2.7.6.1</ecNumber>
    </recommendedName>
</protein>
<evidence type="ECO:0000259" key="10">
    <source>
        <dbReference type="Pfam" id="PF13793"/>
    </source>
</evidence>
<evidence type="ECO:0000256" key="6">
    <source>
        <dbReference type="ARBA" id="ARBA00022777"/>
    </source>
</evidence>
<dbReference type="GO" id="GO:0000287">
    <property type="term" value="F:magnesium ion binding"/>
    <property type="evidence" value="ECO:0007669"/>
    <property type="project" value="InterPro"/>
</dbReference>
<dbReference type="GO" id="GO:0006164">
    <property type="term" value="P:purine nucleotide biosynthetic process"/>
    <property type="evidence" value="ECO:0007669"/>
    <property type="project" value="TreeGrafter"/>
</dbReference>
<evidence type="ECO:0000256" key="3">
    <source>
        <dbReference type="ARBA" id="ARBA00022723"/>
    </source>
</evidence>
<dbReference type="InterPro" id="IPR000836">
    <property type="entry name" value="PRTase_dom"/>
</dbReference>
<keyword evidence="5" id="KW-0547">Nucleotide-binding</keyword>
<dbReference type="Pfam" id="PF13793">
    <property type="entry name" value="Pribosyltran_N"/>
    <property type="match status" value="1"/>
</dbReference>
<dbReference type="GO" id="GO:0005737">
    <property type="term" value="C:cytoplasm"/>
    <property type="evidence" value="ECO:0007669"/>
    <property type="project" value="TreeGrafter"/>
</dbReference>
<evidence type="ECO:0000256" key="1">
    <source>
        <dbReference type="ARBA" id="ARBA00013247"/>
    </source>
</evidence>
<accession>A0A6C0L1N5</accession>
<keyword evidence="6" id="KW-0418">Kinase</keyword>
<dbReference type="EC" id="2.7.6.1" evidence="1"/>
<keyword evidence="7" id="KW-0067">ATP-binding</keyword>
<keyword evidence="8" id="KW-0460">Magnesium</keyword>
<evidence type="ECO:0000256" key="8">
    <source>
        <dbReference type="ARBA" id="ARBA00022842"/>
    </source>
</evidence>
<comment type="catalytic activity">
    <reaction evidence="9">
        <text>D-ribose 5-phosphate + ATP = 5-phospho-alpha-D-ribose 1-diphosphate + AMP + H(+)</text>
        <dbReference type="Rhea" id="RHEA:15609"/>
        <dbReference type="ChEBI" id="CHEBI:15378"/>
        <dbReference type="ChEBI" id="CHEBI:30616"/>
        <dbReference type="ChEBI" id="CHEBI:58017"/>
        <dbReference type="ChEBI" id="CHEBI:78346"/>
        <dbReference type="ChEBI" id="CHEBI:456215"/>
        <dbReference type="EC" id="2.7.6.1"/>
    </reaction>
</comment>
<evidence type="ECO:0000313" key="11">
    <source>
        <dbReference type="EMBL" id="QHU23371.1"/>
    </source>
</evidence>
<dbReference type="GO" id="GO:0016301">
    <property type="term" value="F:kinase activity"/>
    <property type="evidence" value="ECO:0007669"/>
    <property type="project" value="UniProtKB-KW"/>
</dbReference>
<dbReference type="FunFam" id="3.40.50.2020:FF:000007">
    <property type="entry name" value="Ribose-phosphate pyrophosphokinase"/>
    <property type="match status" value="1"/>
</dbReference>
<dbReference type="AlphaFoldDB" id="A0A6C0L1N5"/>
<dbReference type="SMART" id="SM01400">
    <property type="entry name" value="Pribosyltran_N"/>
    <property type="match status" value="1"/>
</dbReference>
<reference evidence="11" key="1">
    <citation type="journal article" date="2020" name="Nature">
        <title>Giant virus diversity and host interactions through global metagenomics.</title>
        <authorList>
            <person name="Schulz F."/>
            <person name="Roux S."/>
            <person name="Paez-Espino D."/>
            <person name="Jungbluth S."/>
            <person name="Walsh D.A."/>
            <person name="Denef V.J."/>
            <person name="McMahon K.D."/>
            <person name="Konstantinidis K.T."/>
            <person name="Eloe-Fadrosh E.A."/>
            <person name="Kyrpides N.C."/>
            <person name="Woyke T."/>
        </authorList>
    </citation>
    <scope>NUCLEOTIDE SEQUENCE</scope>
    <source>
        <strain evidence="11">GVMAG-S-ERX555907-94</strain>
    </source>
</reference>
<dbReference type="PANTHER" id="PTHR10210">
    <property type="entry name" value="RIBOSE-PHOSPHATE DIPHOSPHOKINASE FAMILY MEMBER"/>
    <property type="match status" value="1"/>
</dbReference>
<dbReference type="SUPFAM" id="SSF53271">
    <property type="entry name" value="PRTase-like"/>
    <property type="match status" value="1"/>
</dbReference>
<evidence type="ECO:0000256" key="7">
    <source>
        <dbReference type="ARBA" id="ARBA00022840"/>
    </source>
</evidence>
<keyword evidence="4" id="KW-0545">Nucleotide biosynthesis</keyword>
<dbReference type="InterPro" id="IPR029057">
    <property type="entry name" value="PRTase-like"/>
</dbReference>
<dbReference type="Pfam" id="PF14572">
    <property type="entry name" value="Pribosyl_synth"/>
    <property type="match status" value="1"/>
</dbReference>
<feature type="domain" description="Ribose-phosphate pyrophosphokinase N-terminal" evidence="10">
    <location>
        <begin position="5"/>
        <end position="124"/>
    </location>
</feature>
<dbReference type="GO" id="GO:0004749">
    <property type="term" value="F:ribose phosphate diphosphokinase activity"/>
    <property type="evidence" value="ECO:0007669"/>
    <property type="project" value="UniProtKB-EC"/>
</dbReference>
<name>A0A6C0L1N5_9ZZZZ</name>
<dbReference type="InterPro" id="IPR029099">
    <property type="entry name" value="Pribosyltran_N"/>
</dbReference>
<keyword evidence="3" id="KW-0479">Metal-binding</keyword>
<proteinExistence type="predicted"/>
<dbReference type="CDD" id="cd06223">
    <property type="entry name" value="PRTases_typeI"/>
    <property type="match status" value="1"/>
</dbReference>
<dbReference type="GO" id="GO:0002189">
    <property type="term" value="C:ribose phosphate diphosphokinase complex"/>
    <property type="evidence" value="ECO:0007669"/>
    <property type="project" value="TreeGrafter"/>
</dbReference>
<evidence type="ECO:0000256" key="9">
    <source>
        <dbReference type="ARBA" id="ARBA00049535"/>
    </source>
</evidence>
<dbReference type="PANTHER" id="PTHR10210:SF32">
    <property type="entry name" value="RIBOSE-PHOSPHATE PYROPHOSPHOKINASE 2"/>
    <property type="match status" value="1"/>
</dbReference>
<dbReference type="GO" id="GO:0006015">
    <property type="term" value="P:5-phosphoribose 1-diphosphate biosynthetic process"/>
    <property type="evidence" value="ECO:0007669"/>
    <property type="project" value="TreeGrafter"/>
</dbReference>